<keyword evidence="1" id="KW-0175">Coiled coil</keyword>
<evidence type="ECO:0000256" key="1">
    <source>
        <dbReference type="SAM" id="Coils"/>
    </source>
</evidence>
<dbReference type="OrthoDB" id="1922282at2759"/>
<protein>
    <recommendedName>
        <fullName evidence="3">J domain-containing protein</fullName>
    </recommendedName>
</protein>
<proteinExistence type="predicted"/>
<dbReference type="SUPFAM" id="SSF46565">
    <property type="entry name" value="Chaperone J-domain"/>
    <property type="match status" value="1"/>
</dbReference>
<feature type="coiled-coil region" evidence="1">
    <location>
        <begin position="346"/>
        <end position="375"/>
    </location>
</feature>
<evidence type="ECO:0000256" key="2">
    <source>
        <dbReference type="SAM" id="MobiDB-lite"/>
    </source>
</evidence>
<dbReference type="InterPro" id="IPR036869">
    <property type="entry name" value="J_dom_sf"/>
</dbReference>
<dbReference type="AlphaFoldDB" id="A0A8T3CRH5"/>
<comment type="caution">
    <text evidence="4">The sequence shown here is derived from an EMBL/GenBank/DDBJ whole genome shotgun (WGS) entry which is preliminary data.</text>
</comment>
<dbReference type="PANTHER" id="PTHR39158:SF1">
    <property type="entry name" value="DNAJ HOMOLOG SUBFAMILY C MEMBER 28"/>
    <property type="match status" value="1"/>
</dbReference>
<keyword evidence="5" id="KW-1185">Reference proteome</keyword>
<dbReference type="PANTHER" id="PTHR39158">
    <property type="entry name" value="OS08G0560600 PROTEIN"/>
    <property type="match status" value="1"/>
</dbReference>
<dbReference type="Pfam" id="PF09350">
    <property type="entry name" value="DJC28_CD"/>
    <property type="match status" value="1"/>
</dbReference>
<gene>
    <name evidence="4" type="ORF">AGOR_G00217210</name>
</gene>
<feature type="region of interest" description="Disordered" evidence="2">
    <location>
        <begin position="118"/>
        <end position="161"/>
    </location>
</feature>
<dbReference type="Pfam" id="PF00226">
    <property type="entry name" value="DnaJ"/>
    <property type="match status" value="1"/>
</dbReference>
<accession>A0A8T3CRH5</accession>
<dbReference type="PROSITE" id="PS50076">
    <property type="entry name" value="DNAJ_2"/>
    <property type="match status" value="1"/>
</dbReference>
<dbReference type="SMART" id="SM00271">
    <property type="entry name" value="DnaJ"/>
    <property type="match status" value="1"/>
</dbReference>
<evidence type="ECO:0000313" key="4">
    <source>
        <dbReference type="EMBL" id="KAI1885148.1"/>
    </source>
</evidence>
<dbReference type="InterPro" id="IPR001623">
    <property type="entry name" value="DnaJ_domain"/>
</dbReference>
<name>A0A8T3CRH5_9TELE</name>
<feature type="domain" description="J" evidence="3">
    <location>
        <begin position="55"/>
        <end position="121"/>
    </location>
</feature>
<dbReference type="InterPro" id="IPR018961">
    <property type="entry name" value="DnaJ_homolog_subfam-C_membr-28"/>
</dbReference>
<dbReference type="Gene3D" id="1.10.287.110">
    <property type="entry name" value="DnaJ domain"/>
    <property type="match status" value="1"/>
</dbReference>
<dbReference type="InterPro" id="IPR052573">
    <property type="entry name" value="DnaJ_C_subfamily_28"/>
</dbReference>
<reference evidence="4" key="1">
    <citation type="submission" date="2021-01" db="EMBL/GenBank/DDBJ databases">
        <authorList>
            <person name="Zahm M."/>
            <person name="Roques C."/>
            <person name="Cabau C."/>
            <person name="Klopp C."/>
            <person name="Donnadieu C."/>
            <person name="Jouanno E."/>
            <person name="Lampietro C."/>
            <person name="Louis A."/>
            <person name="Herpin A."/>
            <person name="Echchiki A."/>
            <person name="Berthelot C."/>
            <person name="Parey E."/>
            <person name="Roest-Crollius H."/>
            <person name="Braasch I."/>
            <person name="Postlethwait J."/>
            <person name="Bobe J."/>
            <person name="Montfort J."/>
            <person name="Bouchez O."/>
            <person name="Begum T."/>
            <person name="Mejri S."/>
            <person name="Adams A."/>
            <person name="Chen W.-J."/>
            <person name="Guiguen Y."/>
        </authorList>
    </citation>
    <scope>NUCLEOTIDE SEQUENCE</scope>
    <source>
        <tissue evidence="4">Blood</tissue>
    </source>
</reference>
<sequence length="388" mass="45143">MALCLYGWGWKQPSRLQYLVRGELWGAMLPLLPQYCAPPLRRFGHGPQKSHSLKESYRLLQLPDDQESSQAQVKEAYLRMAKLYHPDSGAPTADPAIFSQVEEAYRAVLAHVSRQQADLEEEEVKEGESKRQAPQHRHYLSYEGVGTGTPSQRERQYRQHRVDRATEQVLDYRQRALERSAAAEEGAMLKRDVRKRSRQIKITQAVERLVEDLIQESMARGDFQNLSGAGKPLAKFDHNPYADPMTHNLNRILIDNGYQPQWIVAQKEIRETMEKLRGGLLRSRANLGDPLTPKEQARWKEHCQAFGDDLARLNKKVDNFNLIVPLLSKQMVHFSLQREMDRVLLADKEKRMERKQEIERERMEERERANAQRDARQGLFSWVQNLLK</sequence>
<dbReference type="EMBL" id="JAERUA010000021">
    <property type="protein sequence ID" value="KAI1885148.1"/>
    <property type="molecule type" value="Genomic_DNA"/>
</dbReference>
<dbReference type="Proteomes" id="UP000829720">
    <property type="component" value="Unassembled WGS sequence"/>
</dbReference>
<organism evidence="4 5">
    <name type="scientific">Albula goreensis</name>
    <dbReference type="NCBI Taxonomy" id="1534307"/>
    <lineage>
        <taxon>Eukaryota</taxon>
        <taxon>Metazoa</taxon>
        <taxon>Chordata</taxon>
        <taxon>Craniata</taxon>
        <taxon>Vertebrata</taxon>
        <taxon>Euteleostomi</taxon>
        <taxon>Actinopterygii</taxon>
        <taxon>Neopterygii</taxon>
        <taxon>Teleostei</taxon>
        <taxon>Albuliformes</taxon>
        <taxon>Albulidae</taxon>
        <taxon>Albula</taxon>
    </lineage>
</organism>
<feature type="compositionally biased region" description="Basic and acidic residues" evidence="2">
    <location>
        <begin position="152"/>
        <end position="161"/>
    </location>
</feature>
<evidence type="ECO:0000259" key="3">
    <source>
        <dbReference type="PROSITE" id="PS50076"/>
    </source>
</evidence>
<dbReference type="CDD" id="cd06257">
    <property type="entry name" value="DnaJ"/>
    <property type="match status" value="1"/>
</dbReference>
<evidence type="ECO:0000313" key="5">
    <source>
        <dbReference type="Proteomes" id="UP000829720"/>
    </source>
</evidence>